<dbReference type="CDD" id="cd00009">
    <property type="entry name" value="AAA"/>
    <property type="match status" value="1"/>
</dbReference>
<keyword evidence="1" id="KW-0547">Nucleotide-binding</keyword>
<gene>
    <name evidence="4" type="primary">ycf45</name>
</gene>
<keyword evidence="4" id="KW-0150">Chloroplast</keyword>
<dbReference type="EMBL" id="MF101418">
    <property type="protein sequence ID" value="ARW61481.1"/>
    <property type="molecule type" value="Genomic_DNA"/>
</dbReference>
<dbReference type="RefSeq" id="YP_009392919.1">
    <property type="nucleotide sequence ID" value="NC_035265.1"/>
</dbReference>
<name>A0A1Z1M6L5_9FLOR</name>
<dbReference type="SMART" id="SM00382">
    <property type="entry name" value="AAA"/>
    <property type="match status" value="1"/>
</dbReference>
<dbReference type="InterPro" id="IPR027417">
    <property type="entry name" value="P-loop_NTPase"/>
</dbReference>
<organism evidence="4">
    <name type="scientific">Caloglossa intermedia</name>
    <dbReference type="NCBI Taxonomy" id="100879"/>
    <lineage>
        <taxon>Eukaryota</taxon>
        <taxon>Rhodophyta</taxon>
        <taxon>Florideophyceae</taxon>
        <taxon>Rhodymeniophycidae</taxon>
        <taxon>Ceramiales</taxon>
        <taxon>Delesseriaceae</taxon>
        <taxon>Caloglossa</taxon>
    </lineage>
</organism>
<dbReference type="PANTHER" id="PTHR20953">
    <property type="entry name" value="KINASE-RELATED"/>
    <property type="match status" value="1"/>
</dbReference>
<dbReference type="GO" id="GO:0005524">
    <property type="term" value="F:ATP binding"/>
    <property type="evidence" value="ECO:0007669"/>
    <property type="project" value="UniProtKB-KW"/>
</dbReference>
<proteinExistence type="predicted"/>
<dbReference type="GeneID" id="33354530"/>
<reference evidence="4" key="1">
    <citation type="journal article" date="2017" name="J. Phycol.">
        <title>Analysis of chloroplast genomes and a supermatrix inform reclassification of the Rhodomelaceae (Rhodophyta).</title>
        <authorList>
            <person name="Diaz-Tapia P."/>
            <person name="Maggs C.A."/>
            <person name="West J.A."/>
            <person name="Verbruggen H."/>
        </authorList>
    </citation>
    <scope>NUCLEOTIDE SEQUENCE</scope>
    <source>
        <strain evidence="4">JW3535</strain>
    </source>
</reference>
<accession>A0A1Z1M6L5</accession>
<evidence type="ECO:0000256" key="1">
    <source>
        <dbReference type="ARBA" id="ARBA00022741"/>
    </source>
</evidence>
<evidence type="ECO:0000259" key="3">
    <source>
        <dbReference type="SMART" id="SM00382"/>
    </source>
</evidence>
<keyword evidence="2" id="KW-0067">ATP-binding</keyword>
<dbReference type="Gene3D" id="3.40.50.300">
    <property type="entry name" value="P-loop containing nucleotide triphosphate hydrolases"/>
    <property type="match status" value="1"/>
</dbReference>
<dbReference type="PANTHER" id="PTHR20953:SF3">
    <property type="entry name" value="P-LOOP CONTAINING NUCLEOSIDE TRIPHOSPHATE HYDROLASES SUPERFAMILY PROTEIN"/>
    <property type="match status" value="1"/>
</dbReference>
<dbReference type="SUPFAM" id="SSF52540">
    <property type="entry name" value="P-loop containing nucleoside triphosphate hydrolases"/>
    <property type="match status" value="1"/>
</dbReference>
<dbReference type="InterPro" id="IPR045735">
    <property type="entry name" value="Spore_III_AA_AAA+_ATPase"/>
</dbReference>
<evidence type="ECO:0000256" key="2">
    <source>
        <dbReference type="ARBA" id="ARBA00022840"/>
    </source>
</evidence>
<dbReference type="AlphaFoldDB" id="A0A1Z1M6L5"/>
<dbReference type="InterPro" id="IPR058670">
    <property type="entry name" value="PTPase_dom"/>
</dbReference>
<dbReference type="Pfam" id="PF19568">
    <property type="entry name" value="Spore_III_AA"/>
    <property type="match status" value="1"/>
</dbReference>
<dbReference type="Pfam" id="PF25516">
    <property type="entry name" value="PTPase"/>
    <property type="match status" value="1"/>
</dbReference>
<feature type="domain" description="AAA+ ATPase" evidence="3">
    <location>
        <begin position="122"/>
        <end position="261"/>
    </location>
</feature>
<keyword evidence="4" id="KW-0934">Plastid</keyword>
<evidence type="ECO:0000313" key="4">
    <source>
        <dbReference type="EMBL" id="ARW61481.1"/>
    </source>
</evidence>
<protein>
    <recommendedName>
        <fullName evidence="3">AAA+ ATPase domain-containing protein</fullName>
    </recommendedName>
</protein>
<sequence>MLIADDLDKLLEILPEFVRLPLEKHVNQKHLIEVVMDLGRKPEARFRGGPEYLSETLVSWNHLDFCIKKLGNFSSDNRSGIESTLHRISSIKNRNGSIVGLTCRVGRSIFGTISVVRDLLHCGKSLLLLGKPGVGKTTAIREISRILADEMQKRVVVIDTSNEIGGDGDIPHPAIGRARRMQVSKPELQHQVMIEAVENHMPEVIIIDEIGTELEALAARTIAERGVQLVGTAHGYYLESVIKNPILSDLIGGIQYVTLGDDEAKRRGSQKSILERKAVPAFQAAVEIHERNYWIIHEQIDQVVDQILQGSRLYIQKRKINNDGSVSIICENSSSKEFTINSSQNSRQKNSRIKASQNKLLNQIKILNSSSSVVENLYNSDVISQIGSRTNFSNDLPINRRVKSIYLYSYGINIQQVQSIIDSSKLSIILTRDIEKASVILALRNYVNHDNKVRFIAKYRQMTVYTIRNSTANNIKRALRQIFNLHMLYSVNSDWLNSNKDKERLEALFEVRLAIEQIVIPKKQSVELLPQNIKLRKLQFEIACSYNLKCNYYGKELIQGLKICPY</sequence>
<dbReference type="InterPro" id="IPR003593">
    <property type="entry name" value="AAA+_ATPase"/>
</dbReference>
<geneLocation type="chloroplast" evidence="4"/>